<evidence type="ECO:0000256" key="6">
    <source>
        <dbReference type="ARBA" id="ARBA00022989"/>
    </source>
</evidence>
<dbReference type="EMBL" id="QPFP01000009">
    <property type="protein sequence ID" value="TEB34630.1"/>
    <property type="molecule type" value="Genomic_DNA"/>
</dbReference>
<evidence type="ECO:0000256" key="4">
    <source>
        <dbReference type="ARBA" id="ARBA00022824"/>
    </source>
</evidence>
<reference evidence="11 12" key="1">
    <citation type="journal article" date="2019" name="Nat. Ecol. Evol.">
        <title>Megaphylogeny resolves global patterns of mushroom evolution.</title>
        <authorList>
            <person name="Varga T."/>
            <person name="Krizsan K."/>
            <person name="Foldi C."/>
            <person name="Dima B."/>
            <person name="Sanchez-Garcia M."/>
            <person name="Sanchez-Ramirez S."/>
            <person name="Szollosi G.J."/>
            <person name="Szarkandi J.G."/>
            <person name="Papp V."/>
            <person name="Albert L."/>
            <person name="Andreopoulos W."/>
            <person name="Angelini C."/>
            <person name="Antonin V."/>
            <person name="Barry K.W."/>
            <person name="Bougher N.L."/>
            <person name="Buchanan P."/>
            <person name="Buyck B."/>
            <person name="Bense V."/>
            <person name="Catcheside P."/>
            <person name="Chovatia M."/>
            <person name="Cooper J."/>
            <person name="Damon W."/>
            <person name="Desjardin D."/>
            <person name="Finy P."/>
            <person name="Geml J."/>
            <person name="Haridas S."/>
            <person name="Hughes K."/>
            <person name="Justo A."/>
            <person name="Karasinski D."/>
            <person name="Kautmanova I."/>
            <person name="Kiss B."/>
            <person name="Kocsube S."/>
            <person name="Kotiranta H."/>
            <person name="LaButti K.M."/>
            <person name="Lechner B.E."/>
            <person name="Liimatainen K."/>
            <person name="Lipzen A."/>
            <person name="Lukacs Z."/>
            <person name="Mihaltcheva S."/>
            <person name="Morgado L.N."/>
            <person name="Niskanen T."/>
            <person name="Noordeloos M.E."/>
            <person name="Ohm R.A."/>
            <person name="Ortiz-Santana B."/>
            <person name="Ovrebo C."/>
            <person name="Racz N."/>
            <person name="Riley R."/>
            <person name="Savchenko A."/>
            <person name="Shiryaev A."/>
            <person name="Soop K."/>
            <person name="Spirin V."/>
            <person name="Szebenyi C."/>
            <person name="Tomsovsky M."/>
            <person name="Tulloss R.E."/>
            <person name="Uehling J."/>
            <person name="Grigoriev I.V."/>
            <person name="Vagvolgyi C."/>
            <person name="Papp T."/>
            <person name="Martin F.M."/>
            <person name="Miettinen O."/>
            <person name="Hibbett D.S."/>
            <person name="Nagy L.G."/>
        </authorList>
    </citation>
    <scope>NUCLEOTIDE SEQUENCE [LARGE SCALE GENOMIC DNA]</scope>
    <source>
        <strain evidence="11 12">FP101781</strain>
    </source>
</reference>
<evidence type="ECO:0000313" key="11">
    <source>
        <dbReference type="EMBL" id="TEB34630.1"/>
    </source>
</evidence>
<keyword evidence="3" id="KW-0812">Transmembrane</keyword>
<evidence type="ECO:0000256" key="2">
    <source>
        <dbReference type="ARBA" id="ARBA00009289"/>
    </source>
</evidence>
<keyword evidence="5" id="KW-0735">Signal-anchor</keyword>
<feature type="chain" id="PRO_5021460285" description="Signal peptidase subunit 3" evidence="10">
    <location>
        <begin position="30"/>
        <end position="177"/>
    </location>
</feature>
<evidence type="ECO:0000256" key="10">
    <source>
        <dbReference type="SAM" id="SignalP"/>
    </source>
</evidence>
<name>A0A4Y7TKD7_COPMI</name>
<evidence type="ECO:0000256" key="7">
    <source>
        <dbReference type="ARBA" id="ARBA00023136"/>
    </source>
</evidence>
<gene>
    <name evidence="11" type="ORF">FA13DRAFT_1625530</name>
</gene>
<keyword evidence="12" id="KW-1185">Reference proteome</keyword>
<protein>
    <recommendedName>
        <fullName evidence="9">Signal peptidase subunit 3</fullName>
    </recommendedName>
</protein>
<dbReference type="OrthoDB" id="10261524at2759"/>
<comment type="function">
    <text evidence="8">Essential component of the signal peptidase complex (SPC) which catalyzes the cleavage of N-terminal signal sequences from nascent proteins as they are translocated into the lumen of the endoplasmic reticulum. Essential for the SPC catalytic activity, possibly by stabilizing and positioning the active center of the complex close to the lumenal surface. Essential for viability.</text>
</comment>
<accession>A0A4Y7TKD7</accession>
<dbReference type="STRING" id="71717.A0A4Y7TKD7"/>
<evidence type="ECO:0000256" key="5">
    <source>
        <dbReference type="ARBA" id="ARBA00022968"/>
    </source>
</evidence>
<keyword evidence="4 9" id="KW-0256">Endoplasmic reticulum</keyword>
<evidence type="ECO:0000256" key="1">
    <source>
        <dbReference type="ARBA" id="ARBA00004648"/>
    </source>
</evidence>
<proteinExistence type="inferred from homology"/>
<dbReference type="GO" id="GO:0005787">
    <property type="term" value="C:signal peptidase complex"/>
    <property type="evidence" value="ECO:0007669"/>
    <property type="project" value="UniProtKB-UniRule"/>
</dbReference>
<keyword evidence="7 9" id="KW-0472">Membrane</keyword>
<evidence type="ECO:0000313" key="12">
    <source>
        <dbReference type="Proteomes" id="UP000298030"/>
    </source>
</evidence>
<keyword evidence="6" id="KW-1133">Transmembrane helix</keyword>
<evidence type="ECO:0000256" key="3">
    <source>
        <dbReference type="ARBA" id="ARBA00022692"/>
    </source>
</evidence>
<dbReference type="PROSITE" id="PS51257">
    <property type="entry name" value="PROKAR_LIPOPROTEIN"/>
    <property type="match status" value="1"/>
</dbReference>
<evidence type="ECO:0000256" key="8">
    <source>
        <dbReference type="ARBA" id="ARBA00045670"/>
    </source>
</evidence>
<dbReference type="Pfam" id="PF04573">
    <property type="entry name" value="SPC22"/>
    <property type="match status" value="1"/>
</dbReference>
<comment type="similarity">
    <text evidence="2 9">Belongs to the SPCS3 family.</text>
</comment>
<comment type="caution">
    <text evidence="11">The sequence shown here is derived from an EMBL/GenBank/DDBJ whole genome shotgun (WGS) entry which is preliminary data.</text>
</comment>
<dbReference type="GO" id="GO:0045047">
    <property type="term" value="P:protein targeting to ER"/>
    <property type="evidence" value="ECO:0007669"/>
    <property type="project" value="TreeGrafter"/>
</dbReference>
<dbReference type="PANTHER" id="PTHR12804">
    <property type="entry name" value="MICROSOMAL SIGNAL PEPTIDASE 23 KD SUBUNIT SPC22/23"/>
    <property type="match status" value="1"/>
</dbReference>
<sequence>MHSIFARINNTSALLSSCMMALLAAIALSSLVFTAKPQGNVSIASVQVYSGNTRRYATKRQDLAFVDFNITADFTPLFNWNTKQIFIYLQAEYNSTLGVKNEAVIWDRIVRRKEEAHVNVVGKNKYNFRDLSASFKTAPPASYSLQYNIMPYVGALTWGEAARTSEPVAFPPRKARV</sequence>
<dbReference type="PANTHER" id="PTHR12804:SF0">
    <property type="entry name" value="SIGNAL PEPTIDASE COMPLEX SUBUNIT 3"/>
    <property type="match status" value="1"/>
</dbReference>
<dbReference type="Proteomes" id="UP000298030">
    <property type="component" value="Unassembled WGS sequence"/>
</dbReference>
<organism evidence="11 12">
    <name type="scientific">Coprinellus micaceus</name>
    <name type="common">Glistening ink-cap mushroom</name>
    <name type="synonym">Coprinus micaceus</name>
    <dbReference type="NCBI Taxonomy" id="71717"/>
    <lineage>
        <taxon>Eukaryota</taxon>
        <taxon>Fungi</taxon>
        <taxon>Dikarya</taxon>
        <taxon>Basidiomycota</taxon>
        <taxon>Agaricomycotina</taxon>
        <taxon>Agaricomycetes</taxon>
        <taxon>Agaricomycetidae</taxon>
        <taxon>Agaricales</taxon>
        <taxon>Agaricineae</taxon>
        <taxon>Psathyrellaceae</taxon>
        <taxon>Coprinellus</taxon>
    </lineage>
</organism>
<dbReference type="AlphaFoldDB" id="A0A4Y7TKD7"/>
<dbReference type="GO" id="GO:0006465">
    <property type="term" value="P:signal peptide processing"/>
    <property type="evidence" value="ECO:0007669"/>
    <property type="project" value="UniProtKB-UniRule"/>
</dbReference>
<dbReference type="PIRSF" id="PIRSF016089">
    <property type="entry name" value="SPC22"/>
    <property type="match status" value="1"/>
</dbReference>
<keyword evidence="10" id="KW-0732">Signal</keyword>
<dbReference type="InterPro" id="IPR007653">
    <property type="entry name" value="SPC3"/>
</dbReference>
<evidence type="ECO:0000256" key="9">
    <source>
        <dbReference type="PIRNR" id="PIRNR016089"/>
    </source>
</evidence>
<feature type="signal peptide" evidence="10">
    <location>
        <begin position="1"/>
        <end position="29"/>
    </location>
</feature>
<comment type="subcellular location">
    <subcellularLocation>
        <location evidence="1">Endoplasmic reticulum membrane</location>
        <topology evidence="1">Single-pass type II membrane protein</topology>
    </subcellularLocation>
</comment>